<evidence type="ECO:0000313" key="4">
    <source>
        <dbReference type="EMBL" id="PZP43989.1"/>
    </source>
</evidence>
<reference evidence="4 5" key="1">
    <citation type="submission" date="2017-11" db="EMBL/GenBank/DDBJ databases">
        <title>Infants hospitalized years apart are colonized by the same room-sourced microbial strains.</title>
        <authorList>
            <person name="Brooks B."/>
            <person name="Olm M.R."/>
            <person name="Firek B.A."/>
            <person name="Baker R."/>
            <person name="Thomas B.C."/>
            <person name="Morowitz M.J."/>
            <person name="Banfield J.F."/>
        </authorList>
    </citation>
    <scope>NUCLEOTIDE SEQUENCE [LARGE SCALE GENOMIC DNA]</scope>
    <source>
        <strain evidence="4">S2_009_000_R2_76</strain>
    </source>
</reference>
<dbReference type="Gene3D" id="3.30.1330.60">
    <property type="entry name" value="OmpA-like domain"/>
    <property type="match status" value="1"/>
</dbReference>
<dbReference type="AlphaFoldDB" id="A0A2W5GPS4"/>
<dbReference type="InterPro" id="IPR036737">
    <property type="entry name" value="OmpA-like_sf"/>
</dbReference>
<evidence type="ECO:0000259" key="3">
    <source>
        <dbReference type="PROSITE" id="PS51123"/>
    </source>
</evidence>
<dbReference type="GO" id="GO:0016020">
    <property type="term" value="C:membrane"/>
    <property type="evidence" value="ECO:0007669"/>
    <property type="project" value="UniProtKB-UniRule"/>
</dbReference>
<dbReference type="PANTHER" id="PTHR30329:SF21">
    <property type="entry name" value="LIPOPROTEIN YIAD-RELATED"/>
    <property type="match status" value="1"/>
</dbReference>
<feature type="non-terminal residue" evidence="4">
    <location>
        <position position="1"/>
    </location>
</feature>
<dbReference type="EMBL" id="QFOI01000338">
    <property type="protein sequence ID" value="PZP43989.1"/>
    <property type="molecule type" value="Genomic_DNA"/>
</dbReference>
<evidence type="ECO:0000256" key="1">
    <source>
        <dbReference type="PROSITE-ProRule" id="PRU00473"/>
    </source>
</evidence>
<evidence type="ECO:0000256" key="2">
    <source>
        <dbReference type="SAM" id="MobiDB-lite"/>
    </source>
</evidence>
<name>A0A2W5GPS4_9SPHI</name>
<dbReference type="InterPro" id="IPR006665">
    <property type="entry name" value="OmpA-like"/>
</dbReference>
<dbReference type="InterPro" id="IPR050330">
    <property type="entry name" value="Bact_OuterMem_StrucFunc"/>
</dbReference>
<keyword evidence="1" id="KW-0472">Membrane</keyword>
<organism evidence="4 5">
    <name type="scientific">Pseudopedobacter saltans</name>
    <dbReference type="NCBI Taxonomy" id="151895"/>
    <lineage>
        <taxon>Bacteria</taxon>
        <taxon>Pseudomonadati</taxon>
        <taxon>Bacteroidota</taxon>
        <taxon>Sphingobacteriia</taxon>
        <taxon>Sphingobacteriales</taxon>
        <taxon>Sphingobacteriaceae</taxon>
        <taxon>Pseudopedobacter</taxon>
    </lineage>
</organism>
<dbReference type="Proteomes" id="UP000249645">
    <property type="component" value="Unassembled WGS sequence"/>
</dbReference>
<proteinExistence type="predicted"/>
<feature type="domain" description="OmpA-like" evidence="3">
    <location>
        <begin position="1"/>
        <end position="54"/>
    </location>
</feature>
<dbReference type="PROSITE" id="PS51123">
    <property type="entry name" value="OMPA_2"/>
    <property type="match status" value="1"/>
</dbReference>
<dbReference type="PANTHER" id="PTHR30329">
    <property type="entry name" value="STATOR ELEMENT OF FLAGELLAR MOTOR COMPLEX"/>
    <property type="match status" value="1"/>
</dbReference>
<feature type="region of interest" description="Disordered" evidence="2">
    <location>
        <begin position="21"/>
        <end position="41"/>
    </location>
</feature>
<dbReference type="SUPFAM" id="SSF103088">
    <property type="entry name" value="OmpA-like"/>
    <property type="match status" value="1"/>
</dbReference>
<sequence>ERADAVAAAVQKLGVSATQLTGAKGYGPEHPVGDNETPEGKAVNRRVSVNVKAK</sequence>
<protein>
    <recommendedName>
        <fullName evidence="3">OmpA-like domain-containing protein</fullName>
    </recommendedName>
</protein>
<accession>A0A2W5GPS4</accession>
<evidence type="ECO:0000313" key="5">
    <source>
        <dbReference type="Proteomes" id="UP000249645"/>
    </source>
</evidence>
<comment type="caution">
    <text evidence="4">The sequence shown here is derived from an EMBL/GenBank/DDBJ whole genome shotgun (WGS) entry which is preliminary data.</text>
</comment>
<gene>
    <name evidence="4" type="ORF">DI598_15040</name>
</gene>